<evidence type="ECO:0000313" key="17">
    <source>
        <dbReference type="Proteomes" id="UP000765509"/>
    </source>
</evidence>
<evidence type="ECO:0000256" key="14">
    <source>
        <dbReference type="ARBA" id="ARBA00049244"/>
    </source>
</evidence>
<keyword evidence="11" id="KW-0239">DNA-directed DNA polymerase</keyword>
<evidence type="ECO:0000256" key="13">
    <source>
        <dbReference type="ARBA" id="ARBA00048173"/>
    </source>
</evidence>
<dbReference type="GO" id="GO:0015074">
    <property type="term" value="P:DNA integration"/>
    <property type="evidence" value="ECO:0007669"/>
    <property type="project" value="UniProtKB-KW"/>
</dbReference>
<dbReference type="GO" id="GO:0004519">
    <property type="term" value="F:endonuclease activity"/>
    <property type="evidence" value="ECO:0007669"/>
    <property type="project" value="UniProtKB-KW"/>
</dbReference>
<evidence type="ECO:0000256" key="2">
    <source>
        <dbReference type="ARBA" id="ARBA00022695"/>
    </source>
</evidence>
<evidence type="ECO:0000256" key="12">
    <source>
        <dbReference type="ARBA" id="ARBA00023172"/>
    </source>
</evidence>
<evidence type="ECO:0000256" key="11">
    <source>
        <dbReference type="ARBA" id="ARBA00022932"/>
    </source>
</evidence>
<evidence type="ECO:0000256" key="3">
    <source>
        <dbReference type="ARBA" id="ARBA00022722"/>
    </source>
</evidence>
<dbReference type="GO" id="GO:0003964">
    <property type="term" value="F:RNA-directed DNA polymerase activity"/>
    <property type="evidence" value="ECO:0007669"/>
    <property type="project" value="UniProtKB-KW"/>
</dbReference>
<keyword evidence="7" id="KW-0460">Magnesium</keyword>
<dbReference type="GO" id="GO:0016787">
    <property type="term" value="F:hydrolase activity"/>
    <property type="evidence" value="ECO:0007669"/>
    <property type="project" value="UniProtKB-KW"/>
</dbReference>
<keyword evidence="6" id="KW-0378">Hydrolase</keyword>
<dbReference type="AlphaFoldDB" id="A0A9Q3Q0Y7"/>
<evidence type="ECO:0000313" key="16">
    <source>
        <dbReference type="EMBL" id="MBW0579292.1"/>
    </source>
</evidence>
<comment type="caution">
    <text evidence="16">The sequence shown here is derived from an EMBL/GenBank/DDBJ whole genome shotgun (WGS) entry which is preliminary data.</text>
</comment>
<protein>
    <recommendedName>
        <fullName evidence="15">Integrase catalytic domain-containing protein</fullName>
    </recommendedName>
</protein>
<dbReference type="Proteomes" id="UP000765509">
    <property type="component" value="Unassembled WGS sequence"/>
</dbReference>
<dbReference type="InterPro" id="IPR039537">
    <property type="entry name" value="Retrotran_Ty1/copia-like"/>
</dbReference>
<dbReference type="PANTHER" id="PTHR42648:SF11">
    <property type="entry name" value="TRANSPOSON TY4-P GAG-POL POLYPROTEIN"/>
    <property type="match status" value="1"/>
</dbReference>
<keyword evidence="17" id="KW-1185">Reference proteome</keyword>
<evidence type="ECO:0000256" key="6">
    <source>
        <dbReference type="ARBA" id="ARBA00022801"/>
    </source>
</evidence>
<dbReference type="InterPro" id="IPR036397">
    <property type="entry name" value="RNaseH_sf"/>
</dbReference>
<evidence type="ECO:0000256" key="7">
    <source>
        <dbReference type="ARBA" id="ARBA00022842"/>
    </source>
</evidence>
<gene>
    <name evidence="16" type="ORF">O181_119007</name>
</gene>
<dbReference type="InterPro" id="IPR001584">
    <property type="entry name" value="Integrase_cat-core"/>
</dbReference>
<dbReference type="GO" id="GO:0046872">
    <property type="term" value="F:metal ion binding"/>
    <property type="evidence" value="ECO:0007669"/>
    <property type="project" value="UniProtKB-KW"/>
</dbReference>
<dbReference type="GO" id="GO:0005634">
    <property type="term" value="C:nucleus"/>
    <property type="evidence" value="ECO:0007669"/>
    <property type="project" value="UniProtKB-ARBA"/>
</dbReference>
<sequence>MKYSVTLHYHKSTYVLSRPIVSRRDVVPTLKEFHECFSTKKGSYPKILQTDNAKDYLSTALTNFWSERGIQEVPLFAFTQTDNGEAEQLNTTIGDTACTILHSSSLPENFWPYAYQFETYLHNILPNKCTKDSMPLETMFNVQPSASTLYQFRTEAIIQIPTLTTPKLQPWAFNAILIEYPTRARE</sequence>
<keyword evidence="8" id="KW-0694">RNA-binding</keyword>
<keyword evidence="1" id="KW-0815">Transposition</keyword>
<comment type="catalytic activity">
    <reaction evidence="13">
        <text>DNA(n) + a 2'-deoxyribonucleoside 5'-triphosphate = DNA(n+1) + diphosphate</text>
        <dbReference type="Rhea" id="RHEA:22508"/>
        <dbReference type="Rhea" id="RHEA-COMP:17339"/>
        <dbReference type="Rhea" id="RHEA-COMP:17340"/>
        <dbReference type="ChEBI" id="CHEBI:33019"/>
        <dbReference type="ChEBI" id="CHEBI:61560"/>
        <dbReference type="ChEBI" id="CHEBI:173112"/>
        <dbReference type="EC" id="2.7.7.49"/>
    </reaction>
</comment>
<evidence type="ECO:0000256" key="4">
    <source>
        <dbReference type="ARBA" id="ARBA00022723"/>
    </source>
</evidence>
<evidence type="ECO:0000256" key="1">
    <source>
        <dbReference type="ARBA" id="ARBA00022578"/>
    </source>
</evidence>
<dbReference type="SUPFAM" id="SSF53098">
    <property type="entry name" value="Ribonuclease H-like"/>
    <property type="match status" value="1"/>
</dbReference>
<dbReference type="GO" id="GO:0006310">
    <property type="term" value="P:DNA recombination"/>
    <property type="evidence" value="ECO:0007669"/>
    <property type="project" value="UniProtKB-KW"/>
</dbReference>
<evidence type="ECO:0000259" key="15">
    <source>
        <dbReference type="PROSITE" id="PS50994"/>
    </source>
</evidence>
<dbReference type="GO" id="GO:0003723">
    <property type="term" value="F:RNA binding"/>
    <property type="evidence" value="ECO:0007669"/>
    <property type="project" value="UniProtKB-KW"/>
</dbReference>
<dbReference type="EMBL" id="AVOT02104747">
    <property type="protein sequence ID" value="MBW0579292.1"/>
    <property type="molecule type" value="Genomic_DNA"/>
</dbReference>
<name>A0A9Q3Q0Y7_9BASI</name>
<keyword evidence="2" id="KW-0548">Nucleotidyltransferase</keyword>
<keyword evidence="9" id="KW-0229">DNA integration</keyword>
<accession>A0A9Q3Q0Y7</accession>
<keyword evidence="5" id="KW-0255">Endonuclease</keyword>
<keyword evidence="10" id="KW-0695">RNA-directed DNA polymerase</keyword>
<dbReference type="GO" id="GO:0032196">
    <property type="term" value="P:transposition"/>
    <property type="evidence" value="ECO:0007669"/>
    <property type="project" value="UniProtKB-KW"/>
</dbReference>
<evidence type="ECO:0000256" key="8">
    <source>
        <dbReference type="ARBA" id="ARBA00022884"/>
    </source>
</evidence>
<comment type="catalytic activity">
    <reaction evidence="14">
        <text>DNA(n) + a 2'-deoxyribonucleoside 5'-triphosphate = DNA(n+1) + diphosphate</text>
        <dbReference type="Rhea" id="RHEA:22508"/>
        <dbReference type="Rhea" id="RHEA-COMP:17339"/>
        <dbReference type="Rhea" id="RHEA-COMP:17340"/>
        <dbReference type="ChEBI" id="CHEBI:33019"/>
        <dbReference type="ChEBI" id="CHEBI:61560"/>
        <dbReference type="ChEBI" id="CHEBI:173112"/>
        <dbReference type="EC" id="2.7.7.7"/>
    </reaction>
</comment>
<evidence type="ECO:0000256" key="5">
    <source>
        <dbReference type="ARBA" id="ARBA00022759"/>
    </source>
</evidence>
<evidence type="ECO:0000256" key="10">
    <source>
        <dbReference type="ARBA" id="ARBA00022918"/>
    </source>
</evidence>
<evidence type="ECO:0000256" key="9">
    <source>
        <dbReference type="ARBA" id="ARBA00022908"/>
    </source>
</evidence>
<dbReference type="OrthoDB" id="3243429at2759"/>
<keyword evidence="12" id="KW-0233">DNA recombination</keyword>
<organism evidence="16 17">
    <name type="scientific">Austropuccinia psidii MF-1</name>
    <dbReference type="NCBI Taxonomy" id="1389203"/>
    <lineage>
        <taxon>Eukaryota</taxon>
        <taxon>Fungi</taxon>
        <taxon>Dikarya</taxon>
        <taxon>Basidiomycota</taxon>
        <taxon>Pucciniomycotina</taxon>
        <taxon>Pucciniomycetes</taxon>
        <taxon>Pucciniales</taxon>
        <taxon>Sphaerophragmiaceae</taxon>
        <taxon>Austropuccinia</taxon>
    </lineage>
</organism>
<keyword evidence="3" id="KW-0540">Nuclease</keyword>
<dbReference type="Gene3D" id="3.30.420.10">
    <property type="entry name" value="Ribonuclease H-like superfamily/Ribonuclease H"/>
    <property type="match status" value="1"/>
</dbReference>
<feature type="domain" description="Integrase catalytic" evidence="15">
    <location>
        <begin position="1"/>
        <end position="143"/>
    </location>
</feature>
<dbReference type="InterPro" id="IPR012337">
    <property type="entry name" value="RNaseH-like_sf"/>
</dbReference>
<dbReference type="PROSITE" id="PS50994">
    <property type="entry name" value="INTEGRASE"/>
    <property type="match status" value="1"/>
</dbReference>
<proteinExistence type="predicted"/>
<dbReference type="PANTHER" id="PTHR42648">
    <property type="entry name" value="TRANSPOSASE, PUTATIVE-RELATED"/>
    <property type="match status" value="1"/>
</dbReference>
<dbReference type="GO" id="GO:0003887">
    <property type="term" value="F:DNA-directed DNA polymerase activity"/>
    <property type="evidence" value="ECO:0007669"/>
    <property type="project" value="UniProtKB-KW"/>
</dbReference>
<reference evidence="16" key="1">
    <citation type="submission" date="2021-03" db="EMBL/GenBank/DDBJ databases">
        <title>Draft genome sequence of rust myrtle Austropuccinia psidii MF-1, a brazilian biotype.</title>
        <authorList>
            <person name="Quecine M.C."/>
            <person name="Pachon D.M.R."/>
            <person name="Bonatelli M.L."/>
            <person name="Correr F.H."/>
            <person name="Franceschini L.M."/>
            <person name="Leite T.F."/>
            <person name="Margarido G.R.A."/>
            <person name="Almeida C.A."/>
            <person name="Ferrarezi J.A."/>
            <person name="Labate C.A."/>
        </authorList>
    </citation>
    <scope>NUCLEOTIDE SEQUENCE</scope>
    <source>
        <strain evidence="16">MF-1</strain>
    </source>
</reference>
<keyword evidence="4" id="KW-0479">Metal-binding</keyword>
<keyword evidence="11" id="KW-0808">Transferase</keyword>